<sequence>MTIQPASPVDSLAARLRAETHPTHERLDGRIMSLQPFAGRPNYLRFLKIQCAFHAAIEELYDDAWLASLLPDLADRCRLAEVRADVVDLGGAPVFLPVEERPAIGGAEALGWLYVAEGSNLGAAFLLKAAKEQLGLSEEFGARHLAGHPEGRGLQWRRFTAALDAVELSAEEEARAIEGARRAFEFVLSRVEAEAAAAA</sequence>
<dbReference type="AlphaFoldDB" id="A0A549TBL1"/>
<proteinExistence type="predicted"/>
<dbReference type="EMBL" id="VJMG01000022">
    <property type="protein sequence ID" value="TRL39201.1"/>
    <property type="molecule type" value="Genomic_DNA"/>
</dbReference>
<dbReference type="GO" id="GO:0006788">
    <property type="term" value="P:heme oxidation"/>
    <property type="evidence" value="ECO:0007669"/>
    <property type="project" value="InterPro"/>
</dbReference>
<dbReference type="Pfam" id="PF01126">
    <property type="entry name" value="Heme_oxygenase"/>
    <property type="match status" value="1"/>
</dbReference>
<organism evidence="1 2">
    <name type="scientific">Rhizobium straminoryzae</name>
    <dbReference type="NCBI Taxonomy" id="1387186"/>
    <lineage>
        <taxon>Bacteria</taxon>
        <taxon>Pseudomonadati</taxon>
        <taxon>Pseudomonadota</taxon>
        <taxon>Alphaproteobacteria</taxon>
        <taxon>Hyphomicrobiales</taxon>
        <taxon>Rhizobiaceae</taxon>
        <taxon>Rhizobium/Agrobacterium group</taxon>
        <taxon>Rhizobium</taxon>
    </lineage>
</organism>
<name>A0A549TBL1_9HYPH</name>
<reference evidence="1 2" key="1">
    <citation type="submission" date="2019-07" db="EMBL/GenBank/DDBJ databases">
        <title>Ln-dependent methylotrophs.</title>
        <authorList>
            <person name="Tani A."/>
        </authorList>
    </citation>
    <scope>NUCLEOTIDE SEQUENCE [LARGE SCALE GENOMIC DNA]</scope>
    <source>
        <strain evidence="1 2">SM12</strain>
    </source>
</reference>
<dbReference type="RefSeq" id="WP_143125037.1">
    <property type="nucleotide sequence ID" value="NZ_VJMG01000022.1"/>
</dbReference>
<dbReference type="SUPFAM" id="SSF48613">
    <property type="entry name" value="Heme oxygenase-like"/>
    <property type="match status" value="1"/>
</dbReference>
<evidence type="ECO:0000313" key="2">
    <source>
        <dbReference type="Proteomes" id="UP000316801"/>
    </source>
</evidence>
<protein>
    <submittedName>
        <fullName evidence="1">Biliverdin-producing heme oxygenase</fullName>
    </submittedName>
</protein>
<evidence type="ECO:0000313" key="1">
    <source>
        <dbReference type="EMBL" id="TRL39201.1"/>
    </source>
</evidence>
<dbReference type="InterPro" id="IPR016053">
    <property type="entry name" value="Haem_Oase-like"/>
</dbReference>
<dbReference type="CDD" id="cd19166">
    <property type="entry name" value="HemeO-bac"/>
    <property type="match status" value="1"/>
</dbReference>
<keyword evidence="2" id="KW-1185">Reference proteome</keyword>
<comment type="caution">
    <text evidence="1">The sequence shown here is derived from an EMBL/GenBank/DDBJ whole genome shotgun (WGS) entry which is preliminary data.</text>
</comment>
<dbReference type="InterPro" id="IPR016084">
    <property type="entry name" value="Haem_Oase-like_multi-hlx"/>
</dbReference>
<dbReference type="Gene3D" id="1.20.910.10">
    <property type="entry name" value="Heme oxygenase-like"/>
    <property type="match status" value="1"/>
</dbReference>
<gene>
    <name evidence="1" type="ORF">FNA46_09905</name>
</gene>
<dbReference type="Proteomes" id="UP000316801">
    <property type="component" value="Unassembled WGS sequence"/>
</dbReference>
<accession>A0A549TBL1</accession>
<dbReference type="GO" id="GO:0004392">
    <property type="term" value="F:heme oxygenase (decyclizing) activity"/>
    <property type="evidence" value="ECO:0007669"/>
    <property type="project" value="InterPro"/>
</dbReference>